<dbReference type="AlphaFoldDB" id="A0A7X2XJ81"/>
<name>A0A7X2XJ81_9FIRM</name>
<organism evidence="1 4">
    <name type="scientific">Phascolarctobacterium faecium</name>
    <dbReference type="NCBI Taxonomy" id="33025"/>
    <lineage>
        <taxon>Bacteria</taxon>
        <taxon>Bacillati</taxon>
        <taxon>Bacillota</taxon>
        <taxon>Negativicutes</taxon>
        <taxon>Acidaminococcales</taxon>
        <taxon>Acidaminococcaceae</taxon>
        <taxon>Phascolarctobacterium</taxon>
    </lineage>
</organism>
<evidence type="ECO:0000313" key="3">
    <source>
        <dbReference type="Proteomes" id="UP000443070"/>
    </source>
</evidence>
<protein>
    <submittedName>
        <fullName evidence="1">Uncharacterized protein</fullName>
    </submittedName>
</protein>
<evidence type="ECO:0000313" key="4">
    <source>
        <dbReference type="Proteomes" id="UP000484547"/>
    </source>
</evidence>
<evidence type="ECO:0000313" key="2">
    <source>
        <dbReference type="EMBL" id="MTU04804.1"/>
    </source>
</evidence>
<dbReference type="Pfam" id="PF24072">
    <property type="entry name" value="T7_gp14"/>
    <property type="match status" value="1"/>
</dbReference>
<dbReference type="Proteomes" id="UP000443070">
    <property type="component" value="Unassembled WGS sequence"/>
</dbReference>
<dbReference type="Proteomes" id="UP000484547">
    <property type="component" value="Unassembled WGS sequence"/>
</dbReference>
<comment type="caution">
    <text evidence="1">The sequence shown here is derived from an EMBL/GenBank/DDBJ whole genome shotgun (WGS) entry which is preliminary data.</text>
</comment>
<sequence>MCLSVGMMMGLTALQGVSQIAATNQQAKAQQAYYDAQAQAAEQNADIQAKKGEQIAEQYAYEQQKLNDRRRLVAGQQAAAFGAAGISGDMGTALDLSDSSFRAYRKDSNQLLSNQRNDQWSNYLGVVNYKNQANAARASAYNVKQQAKQQNIGTILGTAAGIFGAYKNYGGSGKTGGSSNGGFVYQSPYQNNYTSPYSGIAPLGKSKYPYF</sequence>
<proteinExistence type="predicted"/>
<dbReference type="InterPro" id="IPR038996">
    <property type="entry name" value="Gp14"/>
</dbReference>
<dbReference type="RefSeq" id="WP_149877400.1">
    <property type="nucleotide sequence ID" value="NZ_DBFJOA010000133.1"/>
</dbReference>
<evidence type="ECO:0000313" key="1">
    <source>
        <dbReference type="EMBL" id="MTT76673.1"/>
    </source>
</evidence>
<dbReference type="EMBL" id="WNBM01000010">
    <property type="protein sequence ID" value="MTT76673.1"/>
    <property type="molecule type" value="Genomic_DNA"/>
</dbReference>
<accession>A0A7X2XJ81</accession>
<gene>
    <name evidence="1" type="ORF">GMD11_10420</name>
    <name evidence="2" type="ORF">GMD18_10410</name>
</gene>
<keyword evidence="3" id="KW-1185">Reference proteome</keyword>
<reference evidence="3 4" key="1">
    <citation type="journal article" date="2019" name="Nat. Med.">
        <title>A library of human gut bacterial isolates paired with longitudinal multiomics data enables mechanistic microbiome research.</title>
        <authorList>
            <person name="Poyet M."/>
            <person name="Groussin M."/>
            <person name="Gibbons S.M."/>
            <person name="Avila-Pacheco J."/>
            <person name="Jiang X."/>
            <person name="Kearney S.M."/>
            <person name="Perrotta A.R."/>
            <person name="Berdy B."/>
            <person name="Zhao S."/>
            <person name="Lieberman T.D."/>
            <person name="Swanson P.K."/>
            <person name="Smith M."/>
            <person name="Roesemann S."/>
            <person name="Alexander J.E."/>
            <person name="Rich S.A."/>
            <person name="Livny J."/>
            <person name="Vlamakis H."/>
            <person name="Clish C."/>
            <person name="Bullock K."/>
            <person name="Deik A."/>
            <person name="Scott J."/>
            <person name="Pierce K.A."/>
            <person name="Xavier R.J."/>
            <person name="Alm E.J."/>
        </authorList>
    </citation>
    <scope>NUCLEOTIDE SEQUENCE [LARGE SCALE GENOMIC DNA]</scope>
    <source>
        <strain evidence="1 4">BIOML-A13</strain>
        <strain evidence="2 3">BIOML-A3</strain>
    </source>
</reference>
<dbReference type="EMBL" id="WNBW01000011">
    <property type="protein sequence ID" value="MTU04804.1"/>
    <property type="molecule type" value="Genomic_DNA"/>
</dbReference>